<dbReference type="EMBL" id="BAAADO010000004">
    <property type="protein sequence ID" value="GAA0493923.1"/>
    <property type="molecule type" value="Genomic_DNA"/>
</dbReference>
<dbReference type="RefSeq" id="WP_343840555.1">
    <property type="nucleotide sequence ID" value="NZ_BAAADO010000004.1"/>
</dbReference>
<keyword evidence="2" id="KW-1185">Reference proteome</keyword>
<reference evidence="1 2" key="1">
    <citation type="journal article" date="2019" name="Int. J. Syst. Evol. Microbiol.">
        <title>The Global Catalogue of Microorganisms (GCM) 10K type strain sequencing project: providing services to taxonomists for standard genome sequencing and annotation.</title>
        <authorList>
            <consortium name="The Broad Institute Genomics Platform"/>
            <consortium name="The Broad Institute Genome Sequencing Center for Infectious Disease"/>
            <person name="Wu L."/>
            <person name="Ma J."/>
        </authorList>
    </citation>
    <scope>NUCLEOTIDE SEQUENCE [LARGE SCALE GENOMIC DNA]</scope>
    <source>
        <strain evidence="1 2">JCM 12389</strain>
    </source>
</reference>
<sequence>MKKLGFVILLFMIVMTLFIHDRKTPTINEVMTEEPSKLAGYSAEHQEMLYTTRDKEIIQQFLQALEQLEFKKISSKASTPEQEVQLFNKEGKMIADVEFAGNQHVRINEETFRLDTSSSQVLKPFWDRFYHEARTENVTF</sequence>
<gene>
    <name evidence="1" type="ORF">GCM10008986_20520</name>
</gene>
<organism evidence="1 2">
    <name type="scientific">Salinibacillus aidingensis</name>
    <dbReference type="NCBI Taxonomy" id="237684"/>
    <lineage>
        <taxon>Bacteria</taxon>
        <taxon>Bacillati</taxon>
        <taxon>Bacillota</taxon>
        <taxon>Bacilli</taxon>
        <taxon>Bacillales</taxon>
        <taxon>Bacillaceae</taxon>
        <taxon>Salinibacillus</taxon>
    </lineage>
</organism>
<evidence type="ECO:0000313" key="1">
    <source>
        <dbReference type="EMBL" id="GAA0493923.1"/>
    </source>
</evidence>
<name>A0ABN1BB20_9BACI</name>
<accession>A0ABN1BB20</accession>
<comment type="caution">
    <text evidence="1">The sequence shown here is derived from an EMBL/GenBank/DDBJ whole genome shotgun (WGS) entry which is preliminary data.</text>
</comment>
<proteinExistence type="predicted"/>
<dbReference type="Proteomes" id="UP001500880">
    <property type="component" value="Unassembled WGS sequence"/>
</dbReference>
<evidence type="ECO:0000313" key="2">
    <source>
        <dbReference type="Proteomes" id="UP001500880"/>
    </source>
</evidence>
<protein>
    <submittedName>
        <fullName evidence="1">Uncharacterized protein</fullName>
    </submittedName>
</protein>